<feature type="binding site" evidence="8">
    <location>
        <position position="22"/>
    </location>
    <ligand>
        <name>3-phosphoshikimate</name>
        <dbReference type="ChEBI" id="CHEBI:145989"/>
    </ligand>
</feature>
<dbReference type="UniPathway" id="UPA00053">
    <property type="reaction ID" value="UER00089"/>
</dbReference>
<feature type="binding site" evidence="8">
    <location>
        <position position="94"/>
    </location>
    <ligand>
        <name>phosphoenolpyruvate</name>
        <dbReference type="ChEBI" id="CHEBI:58702"/>
    </ligand>
</feature>
<sequence length="436" mass="45880">MQTLTSRPATGLQGTLTVPGDKSISHRGLMLGAISMGQTTLTNFLPADDCLSTLTALQQLGIDINRDDTTVTIQGRGLHGLTASAQPLDMGNAGTATRLMAGLLAGQTFDSTLVGDASLSQRPMARVQQPLATMGAEIDLTDGHLPMHIHGRSLMAADHYPLQVASAQVKSALILAAIQAPTASTIIEKLPTRDHTERLLNAFGGDVQTAADGRTITIQPQPKLQGQAVTVPGDMSSAAFFMTAASIVPGSNIRLTQVGLNPTRTGLLNVLQRMGGDVTVTSAKSVGEPLGTVTVKAASLNPIDLGAEDIPAVIDELPLVALLAATADGVSHITGAEELRFKETDRIATIVTELQKLGVAITEQPDGFTIDGRGDWQLQTPVFDSHGDHRIGMMMAVAALRLTETTTLADEAAINISYPRFFTDLQHLLPTEVRNA</sequence>
<proteinExistence type="inferred from homology"/>
<dbReference type="RefSeq" id="WP_130846818.1">
    <property type="nucleotide sequence ID" value="NZ_UYIE01000024.1"/>
</dbReference>
<dbReference type="AlphaFoldDB" id="A0A660E0C5"/>
<dbReference type="EMBL" id="UYIG01000125">
    <property type="protein sequence ID" value="VDG28836.1"/>
    <property type="molecule type" value="Genomic_DNA"/>
</dbReference>
<comment type="similarity">
    <text evidence="2 8">Belongs to the EPSP synthase family.</text>
</comment>
<dbReference type="PANTHER" id="PTHR21090">
    <property type="entry name" value="AROM/DEHYDROQUINATE SYNTHASE"/>
    <property type="match status" value="1"/>
</dbReference>
<feature type="binding site" evidence="8">
    <location>
        <position position="168"/>
    </location>
    <ligand>
        <name>3-phosphoshikimate</name>
        <dbReference type="ChEBI" id="CHEBI:145989"/>
    </ligand>
</feature>
<feature type="binding site" evidence="8">
    <location>
        <position position="168"/>
    </location>
    <ligand>
        <name>phosphoenolpyruvate</name>
        <dbReference type="ChEBI" id="CHEBI:58702"/>
    </ligand>
</feature>
<dbReference type="GO" id="GO:0008652">
    <property type="term" value="P:amino acid biosynthetic process"/>
    <property type="evidence" value="ECO:0007669"/>
    <property type="project" value="UniProtKB-KW"/>
</dbReference>
<comment type="function">
    <text evidence="8">Catalyzes the transfer of the enolpyruvyl moiety of phosphoenolpyruvate (PEP) to the 5-hydroxyl of shikimate-3-phosphate (S3P) to produce enolpyruvyl shikimate-3-phosphate and inorganic phosphate.</text>
</comment>
<evidence type="ECO:0000256" key="6">
    <source>
        <dbReference type="ARBA" id="ARBA00023141"/>
    </source>
</evidence>
<feature type="binding site" evidence="8">
    <location>
        <position position="346"/>
    </location>
    <ligand>
        <name>phosphoenolpyruvate</name>
        <dbReference type="ChEBI" id="CHEBI:58702"/>
    </ligand>
</feature>
<keyword evidence="4 8" id="KW-0028">Amino-acid biosynthesis</keyword>
<name>A0A660E0C5_9LACO</name>
<dbReference type="EC" id="2.5.1.19" evidence="8"/>
<comment type="catalytic activity">
    <reaction evidence="7">
        <text>3-phosphoshikimate + phosphoenolpyruvate = 5-O-(1-carboxyvinyl)-3-phosphoshikimate + phosphate</text>
        <dbReference type="Rhea" id="RHEA:21256"/>
        <dbReference type="ChEBI" id="CHEBI:43474"/>
        <dbReference type="ChEBI" id="CHEBI:57701"/>
        <dbReference type="ChEBI" id="CHEBI:58702"/>
        <dbReference type="ChEBI" id="CHEBI:145989"/>
        <dbReference type="EC" id="2.5.1.19"/>
    </reaction>
    <physiologicalReaction direction="left-to-right" evidence="7">
        <dbReference type="Rhea" id="RHEA:21257"/>
    </physiologicalReaction>
</comment>
<dbReference type="InterPro" id="IPR006264">
    <property type="entry name" value="EPSP_synthase"/>
</dbReference>
<dbReference type="InterPro" id="IPR023193">
    <property type="entry name" value="EPSP_synthase_CS"/>
</dbReference>
<dbReference type="PROSITE" id="PS00104">
    <property type="entry name" value="EPSP_SYNTHASE_1"/>
    <property type="match status" value="1"/>
</dbReference>
<dbReference type="GO" id="GO:0009423">
    <property type="term" value="P:chorismate biosynthetic process"/>
    <property type="evidence" value="ECO:0007669"/>
    <property type="project" value="UniProtKB-UniRule"/>
</dbReference>
<keyword evidence="3 8" id="KW-0963">Cytoplasm</keyword>
<evidence type="ECO:0000256" key="5">
    <source>
        <dbReference type="ARBA" id="ARBA00022679"/>
    </source>
</evidence>
<evidence type="ECO:0000259" key="9">
    <source>
        <dbReference type="Pfam" id="PF00275"/>
    </source>
</evidence>
<gene>
    <name evidence="8" type="primary">aroA</name>
    <name evidence="10" type="ORF">MUDAN_MDHGFNIF_03241</name>
</gene>
<evidence type="ECO:0000256" key="1">
    <source>
        <dbReference type="ARBA" id="ARBA00004811"/>
    </source>
</evidence>
<dbReference type="GO" id="GO:0003866">
    <property type="term" value="F:3-phosphoshikimate 1-carboxyvinyltransferase activity"/>
    <property type="evidence" value="ECO:0007669"/>
    <property type="project" value="UniProtKB-UniRule"/>
</dbReference>
<dbReference type="PANTHER" id="PTHR21090:SF5">
    <property type="entry name" value="PENTAFUNCTIONAL AROM POLYPEPTIDE"/>
    <property type="match status" value="1"/>
</dbReference>
<evidence type="ECO:0000256" key="4">
    <source>
        <dbReference type="ARBA" id="ARBA00022605"/>
    </source>
</evidence>
<feature type="active site" description="Proton acceptor" evidence="8">
    <location>
        <position position="315"/>
    </location>
</feature>
<dbReference type="Proteomes" id="UP000289996">
    <property type="component" value="Unassembled WGS sequence"/>
</dbReference>
<dbReference type="HAMAP" id="MF_00210">
    <property type="entry name" value="EPSP_synth"/>
    <property type="match status" value="1"/>
</dbReference>
<feature type="binding site" evidence="8">
    <location>
        <position position="23"/>
    </location>
    <ligand>
        <name>3-phosphoshikimate</name>
        <dbReference type="ChEBI" id="CHEBI:145989"/>
    </ligand>
</feature>
<evidence type="ECO:0000313" key="11">
    <source>
        <dbReference type="Proteomes" id="UP000289996"/>
    </source>
</evidence>
<dbReference type="PROSITE" id="PS00885">
    <property type="entry name" value="EPSP_SYNTHASE_2"/>
    <property type="match status" value="1"/>
</dbReference>
<comment type="subunit">
    <text evidence="8">Monomer.</text>
</comment>
<dbReference type="InterPro" id="IPR001986">
    <property type="entry name" value="Enolpyruvate_Tfrase_dom"/>
</dbReference>
<dbReference type="FunFam" id="3.65.10.10:FF:000005">
    <property type="entry name" value="3-phosphoshikimate 1-carboxyvinyltransferase"/>
    <property type="match status" value="1"/>
</dbReference>
<comment type="pathway">
    <text evidence="1 8">Metabolic intermediate biosynthesis; chorismate biosynthesis; chorismate from D-erythrose 4-phosphate and phosphoenolpyruvate: step 6/7.</text>
</comment>
<dbReference type="OrthoDB" id="9809920at2"/>
<keyword evidence="5 8" id="KW-0808">Transferase</keyword>
<dbReference type="SUPFAM" id="SSF55205">
    <property type="entry name" value="EPT/RTPC-like"/>
    <property type="match status" value="1"/>
</dbReference>
<evidence type="ECO:0000256" key="8">
    <source>
        <dbReference type="HAMAP-Rule" id="MF_00210"/>
    </source>
</evidence>
<dbReference type="GO" id="GO:0005737">
    <property type="term" value="C:cytoplasm"/>
    <property type="evidence" value="ECO:0007669"/>
    <property type="project" value="UniProtKB-SubCell"/>
</dbReference>
<dbReference type="InterPro" id="IPR013792">
    <property type="entry name" value="RNA3'P_cycl/enolpyr_Trfase_a/b"/>
</dbReference>
<feature type="domain" description="Enolpyruvate transferase" evidence="9">
    <location>
        <begin position="9"/>
        <end position="425"/>
    </location>
</feature>
<feature type="binding site" evidence="8">
    <location>
        <position position="315"/>
    </location>
    <ligand>
        <name>3-phosphoshikimate</name>
        <dbReference type="ChEBI" id="CHEBI:145989"/>
    </ligand>
</feature>
<feature type="binding site" evidence="8">
    <location>
        <position position="342"/>
    </location>
    <ligand>
        <name>3-phosphoshikimate</name>
        <dbReference type="ChEBI" id="CHEBI:145989"/>
    </ligand>
</feature>
<dbReference type="NCBIfam" id="TIGR01356">
    <property type="entry name" value="aroA"/>
    <property type="match status" value="1"/>
</dbReference>
<feature type="binding site" evidence="8">
    <location>
        <position position="27"/>
    </location>
    <ligand>
        <name>3-phosphoshikimate</name>
        <dbReference type="ChEBI" id="CHEBI:145989"/>
    </ligand>
</feature>
<protein>
    <recommendedName>
        <fullName evidence="8">3-phosphoshikimate 1-carboxyvinyltransferase</fullName>
        <ecNumber evidence="8">2.5.1.19</ecNumber>
    </recommendedName>
    <alternativeName>
        <fullName evidence="8">5-enolpyruvylshikimate-3-phosphate synthase</fullName>
        <shortName evidence="8">EPSP synthase</shortName>
        <shortName evidence="8">EPSPS</shortName>
    </alternativeName>
</protein>
<comment type="caution">
    <text evidence="8">Lacks conserved residue(s) required for the propagation of feature annotation.</text>
</comment>
<dbReference type="PIRSF" id="PIRSF000505">
    <property type="entry name" value="EPSPS"/>
    <property type="match status" value="1"/>
</dbReference>
<dbReference type="InterPro" id="IPR036968">
    <property type="entry name" value="Enolpyruvate_Tfrase_sf"/>
</dbReference>
<accession>A0A660E0C5</accession>
<keyword evidence="11" id="KW-1185">Reference proteome</keyword>
<evidence type="ECO:0000256" key="3">
    <source>
        <dbReference type="ARBA" id="ARBA00022490"/>
    </source>
</evidence>
<evidence type="ECO:0000256" key="7">
    <source>
        <dbReference type="ARBA" id="ARBA00044633"/>
    </source>
</evidence>
<organism evidence="10 11">
    <name type="scientific">Lactiplantibacillus mudanjiangensis</name>
    <dbReference type="NCBI Taxonomy" id="1296538"/>
    <lineage>
        <taxon>Bacteria</taxon>
        <taxon>Bacillati</taxon>
        <taxon>Bacillota</taxon>
        <taxon>Bacilli</taxon>
        <taxon>Lactobacillales</taxon>
        <taxon>Lactobacillaceae</taxon>
        <taxon>Lactiplantibacillus</taxon>
    </lineage>
</organism>
<reference evidence="10 11" key="1">
    <citation type="submission" date="2018-11" db="EMBL/GenBank/DDBJ databases">
        <authorList>
            <person name="Wuyts S."/>
        </authorList>
    </citation>
    <scope>NUCLEOTIDE SEQUENCE [LARGE SCALE GENOMIC DNA]</scope>
    <source>
        <strain evidence="10">Lactobacillus mudanjiangensis AMBF249</strain>
    </source>
</reference>
<feature type="binding site" evidence="8">
    <location>
        <position position="166"/>
    </location>
    <ligand>
        <name>3-phosphoshikimate</name>
        <dbReference type="ChEBI" id="CHEBI:145989"/>
    </ligand>
</feature>
<keyword evidence="6 8" id="KW-0057">Aromatic amino acid biosynthesis</keyword>
<dbReference type="Gene3D" id="3.65.10.10">
    <property type="entry name" value="Enolpyruvate transferase domain"/>
    <property type="match status" value="2"/>
</dbReference>
<feature type="binding site" evidence="8">
    <location>
        <position position="22"/>
    </location>
    <ligand>
        <name>phosphoenolpyruvate</name>
        <dbReference type="ChEBI" id="CHEBI:58702"/>
    </ligand>
</feature>
<dbReference type="GO" id="GO:0009073">
    <property type="term" value="P:aromatic amino acid family biosynthetic process"/>
    <property type="evidence" value="ECO:0007669"/>
    <property type="project" value="UniProtKB-KW"/>
</dbReference>
<dbReference type="Pfam" id="PF00275">
    <property type="entry name" value="EPSP_synthase"/>
    <property type="match status" value="1"/>
</dbReference>
<comment type="subcellular location">
    <subcellularLocation>
        <location evidence="8">Cytoplasm</location>
    </subcellularLocation>
</comment>
<feature type="binding site" evidence="8">
    <location>
        <position position="390"/>
    </location>
    <ligand>
        <name>phosphoenolpyruvate</name>
        <dbReference type="ChEBI" id="CHEBI:58702"/>
    </ligand>
</feature>
<feature type="binding site" evidence="8">
    <location>
        <position position="122"/>
    </location>
    <ligand>
        <name>phosphoenolpyruvate</name>
        <dbReference type="ChEBI" id="CHEBI:58702"/>
    </ligand>
</feature>
<evidence type="ECO:0000256" key="2">
    <source>
        <dbReference type="ARBA" id="ARBA00009948"/>
    </source>
</evidence>
<evidence type="ECO:0000313" key="10">
    <source>
        <dbReference type="EMBL" id="VDG28836.1"/>
    </source>
</evidence>
<dbReference type="CDD" id="cd01556">
    <property type="entry name" value="EPSP_synthase"/>
    <property type="match status" value="1"/>
</dbReference>